<dbReference type="Proteomes" id="UP000244450">
    <property type="component" value="Unassembled WGS sequence"/>
</dbReference>
<evidence type="ECO:0008006" key="3">
    <source>
        <dbReference type="Google" id="ProtNLM"/>
    </source>
</evidence>
<organism evidence="1 2">
    <name type="scientific">Chitinophaga parva</name>
    <dbReference type="NCBI Taxonomy" id="2169414"/>
    <lineage>
        <taxon>Bacteria</taxon>
        <taxon>Pseudomonadati</taxon>
        <taxon>Bacteroidota</taxon>
        <taxon>Chitinophagia</taxon>
        <taxon>Chitinophagales</taxon>
        <taxon>Chitinophagaceae</taxon>
        <taxon>Chitinophaga</taxon>
    </lineage>
</organism>
<keyword evidence="2" id="KW-1185">Reference proteome</keyword>
<evidence type="ECO:0000313" key="1">
    <source>
        <dbReference type="EMBL" id="PUZ25894.1"/>
    </source>
</evidence>
<dbReference type="EMBL" id="QCYK01000002">
    <property type="protein sequence ID" value="PUZ25894.1"/>
    <property type="molecule type" value="Genomic_DNA"/>
</dbReference>
<name>A0A2T7BHZ9_9BACT</name>
<proteinExistence type="predicted"/>
<protein>
    <recommendedName>
        <fullName evidence="3">ABM domain-containing protein</fullName>
    </recommendedName>
</protein>
<comment type="caution">
    <text evidence="1">The sequence shown here is derived from an EMBL/GenBank/DDBJ whole genome shotgun (WGS) entry which is preliminary data.</text>
</comment>
<dbReference type="RefSeq" id="WP_108687733.1">
    <property type="nucleotide sequence ID" value="NZ_QCYK01000002.1"/>
</dbReference>
<gene>
    <name evidence="1" type="ORF">DCC81_16730</name>
</gene>
<sequence>MSRIVIACYRPLPGKAAELEALMHTHLPTLKSEHLVTDRPSIMMKAADGTIIEVFEWISQAAIDAAHTNPAVLAMWEKYSACSEYVPAASIAETGQLFSNFAPFGR</sequence>
<dbReference type="OrthoDB" id="7595390at2"/>
<reference evidence="1 2" key="1">
    <citation type="submission" date="2018-04" db="EMBL/GenBank/DDBJ databases">
        <title>Chitinophaga fuyangensis sp. nov., isolated from soil in a chemical factory.</title>
        <authorList>
            <person name="Chen K."/>
        </authorList>
    </citation>
    <scope>NUCLEOTIDE SEQUENCE [LARGE SCALE GENOMIC DNA]</scope>
    <source>
        <strain evidence="1 2">LY-1</strain>
    </source>
</reference>
<accession>A0A2T7BHZ9</accession>
<dbReference type="AlphaFoldDB" id="A0A2T7BHZ9"/>
<evidence type="ECO:0000313" key="2">
    <source>
        <dbReference type="Proteomes" id="UP000244450"/>
    </source>
</evidence>